<dbReference type="PATRIC" id="fig|423471.3.peg.5597"/>
<dbReference type="PANTHER" id="PTHR47396:SF1">
    <property type="entry name" value="ATP-DEPENDENT HELICASE IRC3-RELATED"/>
    <property type="match status" value="1"/>
</dbReference>
<dbReference type="InterPro" id="IPR027417">
    <property type="entry name" value="P-loop_NTPase"/>
</dbReference>
<dbReference type="SUPFAM" id="SSF52540">
    <property type="entry name" value="P-loop containing nucleoside triphosphate hydrolases"/>
    <property type="match status" value="1"/>
</dbReference>
<keyword evidence="3" id="KW-0547">Nucleotide-binding</keyword>
<dbReference type="InterPro" id="IPR014001">
    <property type="entry name" value="Helicase_ATP-bd"/>
</dbReference>
<organism evidence="3 4">
    <name type="scientific">Crocosphaera watsonii WH 0003</name>
    <dbReference type="NCBI Taxonomy" id="423471"/>
    <lineage>
        <taxon>Bacteria</taxon>
        <taxon>Bacillati</taxon>
        <taxon>Cyanobacteriota</taxon>
        <taxon>Cyanophyceae</taxon>
        <taxon>Oscillatoriophycideae</taxon>
        <taxon>Chroococcales</taxon>
        <taxon>Aphanothecaceae</taxon>
        <taxon>Crocosphaera</taxon>
    </lineage>
</organism>
<evidence type="ECO:0000259" key="2">
    <source>
        <dbReference type="PROSITE" id="PS51194"/>
    </source>
</evidence>
<dbReference type="GO" id="GO:0005829">
    <property type="term" value="C:cytosol"/>
    <property type="evidence" value="ECO:0007669"/>
    <property type="project" value="TreeGrafter"/>
</dbReference>
<dbReference type="Pfam" id="PF00271">
    <property type="entry name" value="Helicase_C"/>
    <property type="match status" value="1"/>
</dbReference>
<keyword evidence="3" id="KW-0378">Hydrolase</keyword>
<dbReference type="PROSITE" id="PS51192">
    <property type="entry name" value="HELICASE_ATP_BIND_1"/>
    <property type="match status" value="1"/>
</dbReference>
<evidence type="ECO:0000313" key="4">
    <source>
        <dbReference type="Proteomes" id="UP000003477"/>
    </source>
</evidence>
<dbReference type="InterPro" id="IPR050742">
    <property type="entry name" value="Helicase_Restrict-Modif_Enz"/>
</dbReference>
<evidence type="ECO:0000259" key="1">
    <source>
        <dbReference type="PROSITE" id="PS51192"/>
    </source>
</evidence>
<dbReference type="GO" id="GO:0004386">
    <property type="term" value="F:helicase activity"/>
    <property type="evidence" value="ECO:0007669"/>
    <property type="project" value="UniProtKB-KW"/>
</dbReference>
<reference evidence="3 4" key="1">
    <citation type="journal article" date="2011" name="Front. Microbiol.">
        <title>Two Strains of Crocosphaera watsonii with Highly Conserved Genomes are Distinguished by Strain-Specific Features.</title>
        <authorList>
            <person name="Bench S.R."/>
            <person name="Ilikchyan I.N."/>
            <person name="Tripp H.J."/>
            <person name="Zehr J.P."/>
        </authorList>
    </citation>
    <scope>NUCLEOTIDE SEQUENCE [LARGE SCALE GENOMIC DNA]</scope>
    <source>
        <strain evidence="3 4">WH 0003</strain>
    </source>
</reference>
<evidence type="ECO:0000313" key="3">
    <source>
        <dbReference type="EMBL" id="EHJ09242.1"/>
    </source>
</evidence>
<name>G5JEZ6_CROWT</name>
<dbReference type="SMART" id="SM00487">
    <property type="entry name" value="DEXDc"/>
    <property type="match status" value="1"/>
</dbReference>
<feature type="domain" description="Helicase C-terminal" evidence="2">
    <location>
        <begin position="229"/>
        <end position="389"/>
    </location>
</feature>
<dbReference type="EMBL" id="AESD01001120">
    <property type="protein sequence ID" value="EHJ09242.1"/>
    <property type="molecule type" value="Genomic_DNA"/>
</dbReference>
<protein>
    <submittedName>
        <fullName evidence="3">DEAD/DEAH box helicase-like protein</fullName>
    </submittedName>
</protein>
<feature type="domain" description="Helicase ATP-binding" evidence="1">
    <location>
        <begin position="26"/>
        <end position="182"/>
    </location>
</feature>
<dbReference type="SMART" id="SM00490">
    <property type="entry name" value="HELICc"/>
    <property type="match status" value="1"/>
</dbReference>
<dbReference type="AlphaFoldDB" id="G5JEZ6"/>
<gene>
    <name evidence="3" type="ORF">CWATWH0003_B333</name>
</gene>
<proteinExistence type="predicted"/>
<dbReference type="Pfam" id="PF04851">
    <property type="entry name" value="ResIII"/>
    <property type="match status" value="1"/>
</dbReference>
<accession>G5JEZ6</accession>
<dbReference type="InterPro" id="IPR006935">
    <property type="entry name" value="Helicase/UvrB_N"/>
</dbReference>
<dbReference type="GO" id="GO:0016787">
    <property type="term" value="F:hydrolase activity"/>
    <property type="evidence" value="ECO:0007669"/>
    <property type="project" value="InterPro"/>
</dbReference>
<sequence>MQLFNPSASSPEPLQLRPYQRDIVEGVENSNSPRQLIIAGTGTGKTFMAANVIKRALAVGKKTLFFTHRNTLLTQSFSEFAQLDLPLSFISSGSRVDLTQPVQLVSLQTVAYWSNSDLNELKFKFDQVIFDECHITNWFTIAQFFCPPLPEKPPFKVIGLTATPWRRSKYESLADYYQTPHVAPLPGVLMAQGFLSPFVYFTINKIERKNLKIEKNGEYEKPGQKAQVNTPEYIDKVIAEWVRLAKGRPTIVFAVDIEHAHAIASLFSQAGIPAAAVDGTMSLKERKKKYQQLENEQILILVSCEALSEGFNVKKVSAVILFRLTTSRAKYFQQIGRGARLWPGKSNCLVLDAVGLIDGEEFGFLEDLTEEDFAIFESEQRPSFSHSPKKTCENCSAMVPAGLRVCSYCNHPFPLPEKGANGTIFSEMKLTVPLSQQEKIDFYHDLLRQAYSQQKSFNWCDRQYKMRYGQHPHVQWRKGAIFGDDPTPQQKSAYQQYLKAIAQQAHLSQDWIQANQWEM</sequence>
<dbReference type="GO" id="GO:0005524">
    <property type="term" value="F:ATP binding"/>
    <property type="evidence" value="ECO:0007669"/>
    <property type="project" value="InterPro"/>
</dbReference>
<dbReference type="RefSeq" id="WP_007313710.1">
    <property type="nucleotide sequence ID" value="NZ_AESD01001120.1"/>
</dbReference>
<dbReference type="GeneID" id="88769282"/>
<dbReference type="GO" id="GO:0003677">
    <property type="term" value="F:DNA binding"/>
    <property type="evidence" value="ECO:0007669"/>
    <property type="project" value="InterPro"/>
</dbReference>
<keyword evidence="3" id="KW-0067">ATP-binding</keyword>
<dbReference type="InterPro" id="IPR001650">
    <property type="entry name" value="Helicase_C-like"/>
</dbReference>
<dbReference type="PROSITE" id="PS51194">
    <property type="entry name" value="HELICASE_CTER"/>
    <property type="match status" value="1"/>
</dbReference>
<keyword evidence="3" id="KW-0347">Helicase</keyword>
<dbReference type="Gene3D" id="3.40.50.300">
    <property type="entry name" value="P-loop containing nucleotide triphosphate hydrolases"/>
    <property type="match status" value="2"/>
</dbReference>
<dbReference type="Proteomes" id="UP000003477">
    <property type="component" value="Unassembled WGS sequence"/>
</dbReference>
<dbReference type="PANTHER" id="PTHR47396">
    <property type="entry name" value="TYPE I RESTRICTION ENZYME ECOKI R PROTEIN"/>
    <property type="match status" value="1"/>
</dbReference>
<comment type="caution">
    <text evidence="3">The sequence shown here is derived from an EMBL/GenBank/DDBJ whole genome shotgun (WGS) entry which is preliminary data.</text>
</comment>